<dbReference type="InterPro" id="IPR025330">
    <property type="entry name" value="DUF4236"/>
</dbReference>
<reference evidence="3 4" key="1">
    <citation type="submission" date="2019-08" db="EMBL/GenBank/DDBJ databases">
        <title>In-depth cultivation of the pig gut microbiome towards novel bacterial diversity and tailored functional studies.</title>
        <authorList>
            <person name="Wylensek D."/>
            <person name="Hitch T.C.A."/>
            <person name="Clavel T."/>
        </authorList>
    </citation>
    <scope>NUCLEOTIDE SEQUENCE [LARGE SCALE GENOMIC DNA]</scope>
    <source>
        <strain evidence="3 4">WCA-MUC-591-APC-4B</strain>
    </source>
</reference>
<feature type="domain" description="DUF4236" evidence="2">
    <location>
        <begin position="3"/>
        <end position="56"/>
    </location>
</feature>
<organism evidence="3 4">
    <name type="scientific">Mogibacterium kristiansenii</name>
    <dbReference type="NCBI Taxonomy" id="2606708"/>
    <lineage>
        <taxon>Bacteria</taxon>
        <taxon>Bacillati</taxon>
        <taxon>Bacillota</taxon>
        <taxon>Clostridia</taxon>
        <taxon>Peptostreptococcales</taxon>
        <taxon>Anaerovoracaceae</taxon>
        <taxon>Mogibacterium</taxon>
    </lineage>
</organism>
<evidence type="ECO:0000313" key="4">
    <source>
        <dbReference type="Proteomes" id="UP000469424"/>
    </source>
</evidence>
<name>A0A6N7XEX5_9FIRM</name>
<protein>
    <submittedName>
        <fullName evidence="3">DUF4236 domain-containing protein</fullName>
    </submittedName>
</protein>
<dbReference type="AlphaFoldDB" id="A0A6N7XEX5"/>
<proteinExistence type="predicted"/>
<keyword evidence="4" id="KW-1185">Reference proteome</keyword>
<keyword evidence="1" id="KW-0812">Transmembrane</keyword>
<sequence length="506" mass="56251">MGLRYRKSINLGGGFRVNFSKSGVGYSWGGKGYRVTKKAGGGVRKTYSIPGTGLSWVDDSSGRKKKATGNSANNNFSQPVVQNTGNLLYQAEEANVKQLVTENTQDFLDAIKKYSGIRTLLIWVTIISLLLTPGTPFFIVLFFAGIAGVIYLSATKKISVEYEFDEYGKRRIQMMDQAMGMLINNRSIWQVNTIQANASRKTNAGASQSVGRKIVKFQKKKPFFLKTDATCYHIKLLRDNVFILPDRLIIKGKKGWGAVDYSELHMGVGNVVFIESGAVPKDAQIVGHTWQYVNKNGTADKRFKNNRQLPKCNYGSIEFTSDTGLDIILYISNIGNAQQFSSIVKVMIEEAQQARLLAAQEPALTQHESESYEFDNSEDFQEINSYSEVKPEASDMDVVKNTGNPSNMMDYMPIDVSESERIVLEAFWNGLIENGLPTVCKCRRIGDGTIEVNYKGSNVGAVSLRDGNLSISYPMGNSGKIKTVDGTVEELAEKTSNWLRYIINYL</sequence>
<keyword evidence="1" id="KW-0472">Membrane</keyword>
<dbReference type="Pfam" id="PF14020">
    <property type="entry name" value="DUF4236"/>
    <property type="match status" value="1"/>
</dbReference>
<gene>
    <name evidence="3" type="ORF">FYJ65_00270</name>
</gene>
<evidence type="ECO:0000256" key="1">
    <source>
        <dbReference type="SAM" id="Phobius"/>
    </source>
</evidence>
<comment type="caution">
    <text evidence="3">The sequence shown here is derived from an EMBL/GenBank/DDBJ whole genome shotgun (WGS) entry which is preliminary data.</text>
</comment>
<evidence type="ECO:0000259" key="2">
    <source>
        <dbReference type="Pfam" id="PF14020"/>
    </source>
</evidence>
<dbReference type="Proteomes" id="UP000469424">
    <property type="component" value="Unassembled WGS sequence"/>
</dbReference>
<evidence type="ECO:0000313" key="3">
    <source>
        <dbReference type="EMBL" id="MST69788.1"/>
    </source>
</evidence>
<feature type="transmembrane region" description="Helical" evidence="1">
    <location>
        <begin position="120"/>
        <end position="152"/>
    </location>
</feature>
<keyword evidence="1" id="KW-1133">Transmembrane helix</keyword>
<dbReference type="EMBL" id="VUNA01000001">
    <property type="protein sequence ID" value="MST69788.1"/>
    <property type="molecule type" value="Genomic_DNA"/>
</dbReference>
<accession>A0A6N7XEX5</accession>